<organism evidence="1">
    <name type="scientific">marine metagenome</name>
    <dbReference type="NCBI Taxonomy" id="408172"/>
    <lineage>
        <taxon>unclassified sequences</taxon>
        <taxon>metagenomes</taxon>
        <taxon>ecological metagenomes</taxon>
    </lineage>
</organism>
<proteinExistence type="predicted"/>
<dbReference type="AlphaFoldDB" id="A0A382U4F0"/>
<evidence type="ECO:0000313" key="1">
    <source>
        <dbReference type="EMBL" id="SVD29160.1"/>
    </source>
</evidence>
<reference evidence="1" key="1">
    <citation type="submission" date="2018-05" db="EMBL/GenBank/DDBJ databases">
        <authorList>
            <person name="Lanie J.A."/>
            <person name="Ng W.-L."/>
            <person name="Kazmierczak K.M."/>
            <person name="Andrzejewski T.M."/>
            <person name="Davidsen T.M."/>
            <person name="Wayne K.J."/>
            <person name="Tettelin H."/>
            <person name="Glass J.I."/>
            <person name="Rusch D."/>
            <person name="Podicherti R."/>
            <person name="Tsui H.-C.T."/>
            <person name="Winkler M.E."/>
        </authorList>
    </citation>
    <scope>NUCLEOTIDE SEQUENCE</scope>
</reference>
<dbReference type="EMBL" id="UINC01141433">
    <property type="protein sequence ID" value="SVD29160.1"/>
    <property type="molecule type" value="Genomic_DNA"/>
</dbReference>
<name>A0A382U4F0_9ZZZZ</name>
<accession>A0A382U4F0</accession>
<feature type="non-terminal residue" evidence="1">
    <location>
        <position position="1"/>
    </location>
</feature>
<sequence>LAKIVQIRNLGNFTVETKIGRGLYHNRWI</sequence>
<protein>
    <submittedName>
        <fullName evidence="1">Uncharacterized protein</fullName>
    </submittedName>
</protein>
<gene>
    <name evidence="1" type="ORF">METZ01_LOCUS382014</name>
</gene>